<feature type="transmembrane region" description="Helical" evidence="1">
    <location>
        <begin position="50"/>
        <end position="69"/>
    </location>
</feature>
<organism evidence="2 3">
    <name type="scientific">Ditylenchus dipsaci</name>
    <dbReference type="NCBI Taxonomy" id="166011"/>
    <lineage>
        <taxon>Eukaryota</taxon>
        <taxon>Metazoa</taxon>
        <taxon>Ecdysozoa</taxon>
        <taxon>Nematoda</taxon>
        <taxon>Chromadorea</taxon>
        <taxon>Rhabditida</taxon>
        <taxon>Tylenchina</taxon>
        <taxon>Tylenchomorpha</taxon>
        <taxon>Sphaerularioidea</taxon>
        <taxon>Anguinidae</taxon>
        <taxon>Anguininae</taxon>
        <taxon>Ditylenchus</taxon>
    </lineage>
</organism>
<keyword evidence="1" id="KW-1133">Transmembrane helix</keyword>
<keyword evidence="2" id="KW-1185">Reference proteome</keyword>
<reference evidence="3" key="1">
    <citation type="submission" date="2022-11" db="UniProtKB">
        <authorList>
            <consortium name="WormBaseParasite"/>
        </authorList>
    </citation>
    <scope>IDENTIFICATION</scope>
</reference>
<dbReference type="Pfam" id="PF10318">
    <property type="entry name" value="7TM_GPCR_Srh"/>
    <property type="match status" value="1"/>
</dbReference>
<proteinExistence type="predicted"/>
<keyword evidence="1" id="KW-0812">Transmembrane</keyword>
<keyword evidence="1" id="KW-0472">Membrane</keyword>
<name>A0A915CLF9_9BILA</name>
<evidence type="ECO:0000313" key="3">
    <source>
        <dbReference type="WBParaSite" id="jg10221.1"/>
    </source>
</evidence>
<dbReference type="Proteomes" id="UP000887574">
    <property type="component" value="Unplaced"/>
</dbReference>
<dbReference type="InterPro" id="IPR019422">
    <property type="entry name" value="7TM_GPCR_serpentine_rcpt_Srh"/>
</dbReference>
<evidence type="ECO:0000313" key="2">
    <source>
        <dbReference type="Proteomes" id="UP000887574"/>
    </source>
</evidence>
<feature type="transmembrane region" description="Helical" evidence="1">
    <location>
        <begin position="14"/>
        <end position="38"/>
    </location>
</feature>
<feature type="transmembrane region" description="Helical" evidence="1">
    <location>
        <begin position="107"/>
        <end position="128"/>
    </location>
</feature>
<protein>
    <submittedName>
        <fullName evidence="3">Uncharacterized protein</fullName>
    </submittedName>
</protein>
<evidence type="ECO:0000256" key="1">
    <source>
        <dbReference type="SAM" id="Phobius"/>
    </source>
</evidence>
<dbReference type="AlphaFoldDB" id="A0A915CLF9"/>
<sequence>MKHTDKAMKIYKNFLLNIALCSYFSDMYTTVLMMPLPLISSYGGCSLGPISNFFSFYNISPFLTLLYRLATIYGKASVVAIPGLMIVISLILILVNSTKKGVQVISFAAFILSSLHTAANGIIMLLLIRTYREYLLEKLKKLYLFKKLVFV</sequence>
<dbReference type="WBParaSite" id="jg10221.1">
    <property type="protein sequence ID" value="jg10221.1"/>
    <property type="gene ID" value="jg10221"/>
</dbReference>
<feature type="transmembrane region" description="Helical" evidence="1">
    <location>
        <begin position="76"/>
        <end position="95"/>
    </location>
</feature>
<accession>A0A915CLF9</accession>